<dbReference type="EMBL" id="JAWDJX010000003">
    <property type="protein sequence ID" value="KAK3057595.1"/>
    <property type="molecule type" value="Genomic_DNA"/>
</dbReference>
<feature type="compositionally biased region" description="Polar residues" evidence="1">
    <location>
        <begin position="1"/>
        <end position="23"/>
    </location>
</feature>
<evidence type="ECO:0000313" key="3">
    <source>
        <dbReference type="Proteomes" id="UP001271007"/>
    </source>
</evidence>
<reference evidence="2" key="1">
    <citation type="submission" date="2023-04" db="EMBL/GenBank/DDBJ databases">
        <title>Black Yeasts Isolated from many extreme environments.</title>
        <authorList>
            <person name="Coleine C."/>
            <person name="Stajich J.E."/>
            <person name="Selbmann L."/>
        </authorList>
    </citation>
    <scope>NUCLEOTIDE SEQUENCE</scope>
    <source>
        <strain evidence="2">CCFEE 5312</strain>
    </source>
</reference>
<proteinExistence type="predicted"/>
<gene>
    <name evidence="2" type="ORF">LTR09_001779</name>
</gene>
<keyword evidence="3" id="KW-1185">Reference proteome</keyword>
<sequence length="129" mass="14280">MSGKQSSTEVGASSPAADSNALTSPEDKPAIIGESDEQEELKTKRQQALRTYLLFDDAAREFIATIHDEGVFHTMIEEAIDSLLTIMSKHVGKWREDEDFEGSEELDRLGALLTALEKDVADCLLPRKK</sequence>
<accession>A0AAJ0GHI0</accession>
<comment type="caution">
    <text evidence="2">The sequence shown here is derived from an EMBL/GenBank/DDBJ whole genome shotgun (WGS) entry which is preliminary data.</text>
</comment>
<dbReference type="AlphaFoldDB" id="A0AAJ0GHI0"/>
<evidence type="ECO:0000313" key="2">
    <source>
        <dbReference type="EMBL" id="KAK3057595.1"/>
    </source>
</evidence>
<evidence type="ECO:0000256" key="1">
    <source>
        <dbReference type="SAM" id="MobiDB-lite"/>
    </source>
</evidence>
<dbReference type="Proteomes" id="UP001271007">
    <property type="component" value="Unassembled WGS sequence"/>
</dbReference>
<protein>
    <submittedName>
        <fullName evidence="2">Uncharacterized protein</fullName>
    </submittedName>
</protein>
<name>A0AAJ0GHI0_9PEZI</name>
<feature type="region of interest" description="Disordered" evidence="1">
    <location>
        <begin position="1"/>
        <end position="41"/>
    </location>
</feature>
<organism evidence="2 3">
    <name type="scientific">Extremus antarcticus</name>
    <dbReference type="NCBI Taxonomy" id="702011"/>
    <lineage>
        <taxon>Eukaryota</taxon>
        <taxon>Fungi</taxon>
        <taxon>Dikarya</taxon>
        <taxon>Ascomycota</taxon>
        <taxon>Pezizomycotina</taxon>
        <taxon>Dothideomycetes</taxon>
        <taxon>Dothideomycetidae</taxon>
        <taxon>Mycosphaerellales</taxon>
        <taxon>Extremaceae</taxon>
        <taxon>Extremus</taxon>
    </lineage>
</organism>